<dbReference type="InterPro" id="IPR051601">
    <property type="entry name" value="Serine_prot/Carboxylest_S33"/>
</dbReference>
<evidence type="ECO:0000256" key="2">
    <source>
        <dbReference type="ARBA" id="ARBA00022801"/>
    </source>
</evidence>
<dbReference type="Proteomes" id="UP000613768">
    <property type="component" value="Unassembled WGS sequence"/>
</dbReference>
<dbReference type="GO" id="GO:0016787">
    <property type="term" value="F:hydrolase activity"/>
    <property type="evidence" value="ECO:0007669"/>
    <property type="project" value="UniProtKB-KW"/>
</dbReference>
<evidence type="ECO:0000256" key="1">
    <source>
        <dbReference type="ARBA" id="ARBA00010088"/>
    </source>
</evidence>
<dbReference type="Pfam" id="PF00561">
    <property type="entry name" value="Abhydrolase_1"/>
    <property type="match status" value="1"/>
</dbReference>
<evidence type="ECO:0000313" key="5">
    <source>
        <dbReference type="Proteomes" id="UP000613768"/>
    </source>
</evidence>
<protein>
    <submittedName>
        <fullName evidence="4">Alpha/beta fold hydrolase</fullName>
    </submittedName>
</protein>
<sequence length="515" mass="56440">MGKRNAAGVVIAAVLVLLLWGGAWRTPGSGPPPPPAVPASGSFDPLLDVDWLGADCWFEESWIDRLSFARSSCGWLYPSTRDSLGQRAALPVVILHQQRFRRPTSRATVYVMGGPGGSSWLSSEGIVGWTDWSHRLGLDHDLVLYDQRGTGYSQPPLECPELESLGWDQLDSDADRDALWAEYERVIKGCAEQIPSADRAAGLYSTATNARDLRELIASLKRDLGYQQISVYGVSYGTRLAMTALADAAVSVDAVVLDSLYPPGLDLVAPFADHFAAVIDAAGRHCIEQQRCAGSMQLRELLDRVLRRLGDHPQRFTVNAAWLQKPVTLRIDDAVMITLVEHAMYAAWDLADLHDMLSGSAEGNLEPWREVIEEWLWVSMDPDFDMLTLHAVECRDNPPLDPAVEAAALARQPSWASALRSPKRSFVLCEQLGVSPRPLTAAQFDIPVLALAAEFDPRTPVQPGVAALESYPHVQWLRLPITGHGLVDVDECAAQSTGQFLNRGGAHRVERCGAR</sequence>
<keyword evidence="2 4" id="KW-0378">Hydrolase</keyword>
<dbReference type="InterPro" id="IPR000073">
    <property type="entry name" value="AB_hydrolase_1"/>
</dbReference>
<keyword evidence="5" id="KW-1185">Reference proteome</keyword>
<reference evidence="4 5" key="1">
    <citation type="submission" date="2020-09" db="EMBL/GenBank/DDBJ databases">
        <title>Pseudoxanthomonas sp. CAU 1598 isolated from sand of Yaerae Beach.</title>
        <authorList>
            <person name="Kim W."/>
        </authorList>
    </citation>
    <scope>NUCLEOTIDE SEQUENCE [LARGE SCALE GENOMIC DNA]</scope>
    <source>
        <strain evidence="4 5">CAU 1598</strain>
    </source>
</reference>
<comment type="caution">
    <text evidence="4">The sequence shown here is derived from an EMBL/GenBank/DDBJ whole genome shotgun (WGS) entry which is preliminary data.</text>
</comment>
<accession>A0AAW3ZRC5</accession>
<feature type="domain" description="AB hydrolase-1" evidence="3">
    <location>
        <begin position="129"/>
        <end position="484"/>
    </location>
</feature>
<comment type="similarity">
    <text evidence="1">Belongs to the peptidase S33 family.</text>
</comment>
<name>A0AAW3ZRC5_9GAMM</name>
<dbReference type="InterPro" id="IPR029058">
    <property type="entry name" value="AB_hydrolase_fold"/>
</dbReference>
<organism evidence="4 5">
    <name type="scientific">Pseudomarimonas arenosa</name>
    <dbReference type="NCBI Taxonomy" id="2774145"/>
    <lineage>
        <taxon>Bacteria</taxon>
        <taxon>Pseudomonadati</taxon>
        <taxon>Pseudomonadota</taxon>
        <taxon>Gammaproteobacteria</taxon>
        <taxon>Lysobacterales</taxon>
        <taxon>Lysobacteraceae</taxon>
        <taxon>Pseudomarimonas</taxon>
    </lineage>
</organism>
<evidence type="ECO:0000259" key="3">
    <source>
        <dbReference type="Pfam" id="PF00561"/>
    </source>
</evidence>
<dbReference type="Gene3D" id="3.40.50.1820">
    <property type="entry name" value="alpha/beta hydrolase"/>
    <property type="match status" value="1"/>
</dbReference>
<dbReference type="EMBL" id="JACYTR010000042">
    <property type="protein sequence ID" value="MBD8527159.1"/>
    <property type="molecule type" value="Genomic_DNA"/>
</dbReference>
<dbReference type="PANTHER" id="PTHR43248">
    <property type="entry name" value="2-SUCCINYL-6-HYDROXY-2,4-CYCLOHEXADIENE-1-CARBOXYLATE SYNTHASE"/>
    <property type="match status" value="1"/>
</dbReference>
<evidence type="ECO:0000313" key="4">
    <source>
        <dbReference type="EMBL" id="MBD8527159.1"/>
    </source>
</evidence>
<dbReference type="AlphaFoldDB" id="A0AAW3ZRC5"/>
<proteinExistence type="inferred from homology"/>
<dbReference type="SUPFAM" id="SSF53474">
    <property type="entry name" value="alpha/beta-Hydrolases"/>
    <property type="match status" value="1"/>
</dbReference>
<dbReference type="RefSeq" id="WP_192030580.1">
    <property type="nucleotide sequence ID" value="NZ_JACYTR010000042.1"/>
</dbReference>
<gene>
    <name evidence="4" type="ORF">IFO71_15560</name>
</gene>